<comment type="catalytic activity">
    <reaction evidence="3">
        <text>diphosphate + H2O = 2 phosphate + H(+)</text>
        <dbReference type="Rhea" id="RHEA:24576"/>
        <dbReference type="ChEBI" id="CHEBI:15377"/>
        <dbReference type="ChEBI" id="CHEBI:15378"/>
        <dbReference type="ChEBI" id="CHEBI:33019"/>
        <dbReference type="ChEBI" id="CHEBI:43474"/>
        <dbReference type="EC" id="3.6.1.1"/>
    </reaction>
</comment>
<reference evidence="4 5" key="1">
    <citation type="submission" date="2016-12" db="EMBL/GenBank/DDBJ databases">
        <title>Genome Sequences of Twelve Sporeforming Bacillus Species Isolated from Foods.</title>
        <authorList>
            <person name="De Jong A."/>
            <person name="Holsappel S."/>
            <person name="Kuipers O.P."/>
        </authorList>
    </citation>
    <scope>NUCLEOTIDE SEQUENCE [LARGE SCALE GENOMIC DNA]</scope>
    <source>
        <strain evidence="4 5">S3E15</strain>
    </source>
</reference>
<evidence type="ECO:0000256" key="2">
    <source>
        <dbReference type="ARBA" id="ARBA00022842"/>
    </source>
</evidence>
<dbReference type="SFLD" id="SFLDG01135">
    <property type="entry name" value="C1.5.6:_HAD__Beta-PGM__Phospha"/>
    <property type="match status" value="1"/>
</dbReference>
<dbReference type="Gene3D" id="1.10.150.240">
    <property type="entry name" value="Putative phosphatase, domain 2"/>
    <property type="match status" value="1"/>
</dbReference>
<dbReference type="InterPro" id="IPR006439">
    <property type="entry name" value="HAD-SF_hydro_IA"/>
</dbReference>
<dbReference type="PRINTS" id="PR00413">
    <property type="entry name" value="HADHALOGNASE"/>
</dbReference>
<comment type="function">
    <text evidence="3">Hydrolyzes pyrophosphate formed during P-Ser-HPr dephosphorylation by HPrK/P. Might play a role in controlling the intracellular pyrophosphate pool.</text>
</comment>
<dbReference type="InterPro" id="IPR023733">
    <property type="entry name" value="Pyrophosphatase_Ppax"/>
</dbReference>
<dbReference type="SUPFAM" id="SSF56784">
    <property type="entry name" value="HAD-like"/>
    <property type="match status" value="1"/>
</dbReference>
<dbReference type="InterPro" id="IPR023214">
    <property type="entry name" value="HAD_sf"/>
</dbReference>
<dbReference type="Gene3D" id="3.40.50.1000">
    <property type="entry name" value="HAD superfamily/HAD-like"/>
    <property type="match status" value="1"/>
</dbReference>
<keyword evidence="2 3" id="KW-0460">Magnesium</keyword>
<evidence type="ECO:0000313" key="5">
    <source>
        <dbReference type="Proteomes" id="UP000194131"/>
    </source>
</evidence>
<dbReference type="Pfam" id="PF13419">
    <property type="entry name" value="HAD_2"/>
    <property type="match status" value="1"/>
</dbReference>
<dbReference type="SFLD" id="SFLDG01129">
    <property type="entry name" value="C1.5:_HAD__Beta-PGM__Phosphata"/>
    <property type="match status" value="1"/>
</dbReference>
<dbReference type="NCBIfam" id="TIGR01509">
    <property type="entry name" value="HAD-SF-IA-v3"/>
    <property type="match status" value="1"/>
</dbReference>
<dbReference type="EC" id="3.6.1.1" evidence="3"/>
<gene>
    <name evidence="3" type="primary">ppaX</name>
    <name evidence="4" type="ORF">S3E15_05276</name>
</gene>
<sequence length="221" mass="25293">MKGLRTMKINTVLFDLDGTLINTNELIISSFLHTLNHYYSNQYKREDVLPFIGPSLHDTFSKIDASKVEEMITCYRQFNHEHHDELVEEYETVYETVQELKKQGYKIGIVTTKARQTVEMGLKLSKLDQFFDVVVTIDDVEHVKPHPEPLQKALKLLDAKPEETLMVGDNHHDIVGGQNAGTKTVAVSWTLKGRAYLEAYKPDYVLDKMSDLLPILSRING</sequence>
<dbReference type="Proteomes" id="UP000194131">
    <property type="component" value="Unassembled WGS sequence"/>
</dbReference>
<dbReference type="EMBL" id="MRWU01000006">
    <property type="protein sequence ID" value="OSX93100.1"/>
    <property type="molecule type" value="Genomic_DNA"/>
</dbReference>
<proteinExistence type="inferred from homology"/>
<dbReference type="AlphaFoldDB" id="A0AAP7W945"/>
<evidence type="ECO:0000256" key="1">
    <source>
        <dbReference type="ARBA" id="ARBA00022801"/>
    </source>
</evidence>
<dbReference type="GO" id="GO:0000287">
    <property type="term" value="F:magnesium ion binding"/>
    <property type="evidence" value="ECO:0007669"/>
    <property type="project" value="UniProtKB-UniRule"/>
</dbReference>
<dbReference type="InterPro" id="IPR050155">
    <property type="entry name" value="HAD-like_hydrolase_sf"/>
</dbReference>
<dbReference type="NCBIfam" id="TIGR01662">
    <property type="entry name" value="HAD-SF-IIIA"/>
    <property type="match status" value="1"/>
</dbReference>
<dbReference type="InterPro" id="IPR006549">
    <property type="entry name" value="HAD-SF_hydro_IIIA"/>
</dbReference>
<keyword evidence="1 3" id="KW-0378">Hydrolase</keyword>
<dbReference type="HAMAP" id="MF_01250">
    <property type="entry name" value="Pyrophosphat_PpaX"/>
    <property type="match status" value="1"/>
</dbReference>
<dbReference type="KEGG" id="bww:bwei_4635"/>
<comment type="similarity">
    <text evidence="3">Belongs to the HAD-like hydrolase superfamily. PpaX family.</text>
</comment>
<comment type="caution">
    <text evidence="4">The sequence shown here is derived from an EMBL/GenBank/DDBJ whole genome shotgun (WGS) entry which is preliminary data.</text>
</comment>
<dbReference type="GO" id="GO:0006281">
    <property type="term" value="P:DNA repair"/>
    <property type="evidence" value="ECO:0007669"/>
    <property type="project" value="TreeGrafter"/>
</dbReference>
<accession>A0AAP7W945</accession>
<dbReference type="InterPro" id="IPR036412">
    <property type="entry name" value="HAD-like_sf"/>
</dbReference>
<evidence type="ECO:0000256" key="3">
    <source>
        <dbReference type="HAMAP-Rule" id="MF_01250"/>
    </source>
</evidence>
<evidence type="ECO:0000313" key="4">
    <source>
        <dbReference type="EMBL" id="OSX93100.1"/>
    </source>
</evidence>
<name>A0AAP7W945_BACMY</name>
<comment type="cofactor">
    <cofactor evidence="3">
        <name>Mg(2+)</name>
        <dbReference type="ChEBI" id="CHEBI:18420"/>
    </cofactor>
</comment>
<dbReference type="PANTHER" id="PTHR43434:SF26">
    <property type="entry name" value="PYROPHOSPHATASE PPAX"/>
    <property type="match status" value="1"/>
</dbReference>
<organism evidence="4 5">
    <name type="scientific">Bacillus mycoides</name>
    <dbReference type="NCBI Taxonomy" id="1405"/>
    <lineage>
        <taxon>Bacteria</taxon>
        <taxon>Bacillati</taxon>
        <taxon>Bacillota</taxon>
        <taxon>Bacilli</taxon>
        <taxon>Bacillales</taxon>
        <taxon>Bacillaceae</taxon>
        <taxon>Bacillus</taxon>
        <taxon>Bacillus cereus group</taxon>
    </lineage>
</organism>
<dbReference type="NCBIfam" id="NF009804">
    <property type="entry name" value="PRK13288.1"/>
    <property type="match status" value="1"/>
</dbReference>
<feature type="active site" description="Nucleophile" evidence="3">
    <location>
        <position position="15"/>
    </location>
</feature>
<dbReference type="InterPro" id="IPR041492">
    <property type="entry name" value="HAD_2"/>
</dbReference>
<dbReference type="SFLD" id="SFLDS00003">
    <property type="entry name" value="Haloacid_Dehalogenase"/>
    <property type="match status" value="1"/>
</dbReference>
<dbReference type="GO" id="GO:0008967">
    <property type="term" value="F:phosphoglycolate phosphatase activity"/>
    <property type="evidence" value="ECO:0007669"/>
    <property type="project" value="TreeGrafter"/>
</dbReference>
<dbReference type="GO" id="GO:0005829">
    <property type="term" value="C:cytosol"/>
    <property type="evidence" value="ECO:0007669"/>
    <property type="project" value="TreeGrafter"/>
</dbReference>
<dbReference type="InterPro" id="IPR023198">
    <property type="entry name" value="PGP-like_dom2"/>
</dbReference>
<dbReference type="CDD" id="cd02616">
    <property type="entry name" value="HAD_PPase"/>
    <property type="match status" value="1"/>
</dbReference>
<dbReference type="NCBIfam" id="TIGR01549">
    <property type="entry name" value="HAD-SF-IA-v1"/>
    <property type="match status" value="1"/>
</dbReference>
<protein>
    <recommendedName>
        <fullName evidence="3">Pyrophosphatase PpaX</fullName>
        <ecNumber evidence="3">3.6.1.1</ecNumber>
    </recommendedName>
</protein>
<dbReference type="PANTHER" id="PTHR43434">
    <property type="entry name" value="PHOSPHOGLYCOLATE PHOSPHATASE"/>
    <property type="match status" value="1"/>
</dbReference>
<dbReference type="FunFam" id="3.40.50.1000:FF:000022">
    <property type="entry name" value="Phosphoglycolate phosphatase"/>
    <property type="match status" value="1"/>
</dbReference>
<dbReference type="FunFam" id="1.10.150.240:FF:000008">
    <property type="entry name" value="Pyrophosphatase PpaX"/>
    <property type="match status" value="1"/>
</dbReference>
<dbReference type="GO" id="GO:0004427">
    <property type="term" value="F:inorganic diphosphate phosphatase activity"/>
    <property type="evidence" value="ECO:0007669"/>
    <property type="project" value="UniProtKB-UniRule"/>
</dbReference>